<feature type="coiled-coil region" evidence="2">
    <location>
        <begin position="52"/>
        <end position="103"/>
    </location>
</feature>
<dbReference type="PROSITE" id="PS50089">
    <property type="entry name" value="ZF_RING_2"/>
    <property type="match status" value="1"/>
</dbReference>
<gene>
    <name evidence="4" type="ORF">ceV_155</name>
</gene>
<keyword evidence="2" id="KW-0175">Coiled coil</keyword>
<protein>
    <submittedName>
        <fullName evidence="4">Zinc finger, C3HC4 type domaine containing protein, RING superfamily</fullName>
    </submittedName>
</protein>
<dbReference type="InterPro" id="IPR013083">
    <property type="entry name" value="Znf_RING/FYVE/PHD"/>
</dbReference>
<evidence type="ECO:0000313" key="4">
    <source>
        <dbReference type="EMBL" id="ALH23061.1"/>
    </source>
</evidence>
<dbReference type="SUPFAM" id="SSF57850">
    <property type="entry name" value="RING/U-box"/>
    <property type="match status" value="1"/>
</dbReference>
<reference evidence="4 5" key="1">
    <citation type="journal article" date="2015" name="Genome Announc.">
        <title>The 474-Kilobase-Pair Complete Genome Sequence of CeV-01B, a Virus Infecting Haptolina (Chrysochromulina) ericina (Prymnesiophyceae).</title>
        <authorList>
            <person name="Gallot-Lavallee L."/>
            <person name="Pagarete A."/>
            <person name="Legendre M."/>
            <person name="Santini S."/>
            <person name="Sandaa R.A."/>
            <person name="Himmelbauer H."/>
            <person name="Ogata H."/>
            <person name="Bratbak G."/>
            <person name="Claverie J.M."/>
        </authorList>
    </citation>
    <scope>NUCLEOTIDE SEQUENCE [LARGE SCALE GENOMIC DNA]</scope>
    <source>
        <strain evidence="4">CeV-01B</strain>
    </source>
</reference>
<sequence>MTPSSISPIIYRNNKNSNIVEKTNKNVLNIIKNIQNNENCLDYSDKIMKKMLITLVNEVEKLFNRVNHLENNLQEFKTTKEYNINLIQENQQLQCQVVNFQENSTPDKLCCVCMTNVRTHINTKCGHMSVCETCSYHLEEKCPICRTNGNFIKVIVS</sequence>
<name>A0A0N9QX30_9VIRU</name>
<keyword evidence="1" id="KW-0479">Metal-binding</keyword>
<dbReference type="PANTHER" id="PTHR14879:SF5">
    <property type="entry name" value="RING-TYPE DOMAIN-CONTAINING PROTEIN"/>
    <property type="match status" value="1"/>
</dbReference>
<organism evidence="4 5">
    <name type="scientific">Chrysochromulina ericina virus CeV-01B</name>
    <dbReference type="NCBI Taxonomy" id="3070830"/>
    <lineage>
        <taxon>Viruses</taxon>
        <taxon>Varidnaviria</taxon>
        <taxon>Bamfordvirae</taxon>
        <taxon>Nucleocytoviricota</taxon>
        <taxon>Megaviricetes</taxon>
        <taxon>Imitervirales</taxon>
        <taxon>Mesomimiviridae</taxon>
        <taxon>Tethysvirus</taxon>
        <taxon>Tethysvirus raunefjordenense</taxon>
    </lineage>
</organism>
<dbReference type="Pfam" id="PF13920">
    <property type="entry name" value="zf-C3HC4_3"/>
    <property type="match status" value="1"/>
</dbReference>
<keyword evidence="5" id="KW-1185">Reference proteome</keyword>
<accession>A0A0N9QX30</accession>
<evidence type="ECO:0000313" key="5">
    <source>
        <dbReference type="Proteomes" id="UP000203826"/>
    </source>
</evidence>
<dbReference type="Proteomes" id="UP000203826">
    <property type="component" value="Segment"/>
</dbReference>
<proteinExistence type="predicted"/>
<dbReference type="Gene3D" id="3.30.40.10">
    <property type="entry name" value="Zinc/RING finger domain, C3HC4 (zinc finger)"/>
    <property type="match status" value="1"/>
</dbReference>
<dbReference type="OrthoDB" id="16264at10239"/>
<dbReference type="KEGG" id="vg:26049022"/>
<evidence type="ECO:0000256" key="2">
    <source>
        <dbReference type="SAM" id="Coils"/>
    </source>
</evidence>
<dbReference type="InterPro" id="IPR001841">
    <property type="entry name" value="Znf_RING"/>
</dbReference>
<evidence type="ECO:0000259" key="3">
    <source>
        <dbReference type="PROSITE" id="PS50089"/>
    </source>
</evidence>
<keyword evidence="1" id="KW-0862">Zinc</keyword>
<evidence type="ECO:0000256" key="1">
    <source>
        <dbReference type="PROSITE-ProRule" id="PRU00175"/>
    </source>
</evidence>
<feature type="domain" description="RING-type" evidence="3">
    <location>
        <begin position="110"/>
        <end position="146"/>
    </location>
</feature>
<dbReference type="GO" id="GO:0008270">
    <property type="term" value="F:zinc ion binding"/>
    <property type="evidence" value="ECO:0007669"/>
    <property type="project" value="UniProtKB-KW"/>
</dbReference>
<dbReference type="EMBL" id="KT820662">
    <property type="protein sequence ID" value="ALH23061.1"/>
    <property type="molecule type" value="Genomic_DNA"/>
</dbReference>
<keyword evidence="1" id="KW-0863">Zinc-finger</keyword>
<dbReference type="PANTHER" id="PTHR14879">
    <property type="entry name" value="CASPASE REGULATOR, RING FINGER DOMAIN-CONTAINING"/>
    <property type="match status" value="1"/>
</dbReference>
<dbReference type="InterPro" id="IPR051728">
    <property type="entry name" value="RING-FYVE_E3_ubiquitin-ligase"/>
</dbReference>